<dbReference type="PANTHER" id="PTHR31598:SF1">
    <property type="entry name" value="DYNEIN REGULATORY COMPLEX PROTEIN 10"/>
    <property type="match status" value="1"/>
</dbReference>
<keyword evidence="6" id="KW-0282">Flagellum</keyword>
<comment type="function">
    <text evidence="1">Component of the nexin-dynein regulatory complex (N-DRC), a key regulator of ciliary/flagellar motility which maintains the alignment and integrity of the distal axoneme and regulates microtubule sliding in motile axonemes.</text>
</comment>
<evidence type="ECO:0000313" key="10">
    <source>
        <dbReference type="EMBL" id="ACZ26268.1"/>
    </source>
</evidence>
<evidence type="ECO:0000256" key="2">
    <source>
        <dbReference type="ARBA" id="ARBA00004611"/>
    </source>
</evidence>
<evidence type="ECO:0000256" key="3">
    <source>
        <dbReference type="ARBA" id="ARBA00009071"/>
    </source>
</evidence>
<organism evidence="10">
    <name type="scientific">Mayetiola destructor</name>
    <name type="common">Hessian fly</name>
    <dbReference type="NCBI Taxonomy" id="39758"/>
    <lineage>
        <taxon>Eukaryota</taxon>
        <taxon>Metazoa</taxon>
        <taxon>Ecdysozoa</taxon>
        <taxon>Arthropoda</taxon>
        <taxon>Hexapoda</taxon>
        <taxon>Insecta</taxon>
        <taxon>Pterygota</taxon>
        <taxon>Neoptera</taxon>
        <taxon>Endopterygota</taxon>
        <taxon>Diptera</taxon>
        <taxon>Nematocera</taxon>
        <taxon>Sciaroidea</taxon>
        <taxon>Cecidomyiidae</taxon>
        <taxon>Mayetiola</taxon>
    </lineage>
</organism>
<evidence type="ECO:0000256" key="9">
    <source>
        <dbReference type="ARBA" id="ARBA00023273"/>
    </source>
</evidence>
<evidence type="ECO:0000256" key="6">
    <source>
        <dbReference type="ARBA" id="ARBA00022846"/>
    </source>
</evidence>
<reference evidence="10" key="1">
    <citation type="submission" date="2009-11" db="EMBL/GenBank/DDBJ databases">
        <authorList>
            <person name="Chen M.-S."/>
        </authorList>
    </citation>
    <scope>NUCLEOTIDE SEQUENCE</scope>
</reference>
<evidence type="ECO:0000256" key="5">
    <source>
        <dbReference type="ARBA" id="ARBA00022490"/>
    </source>
</evidence>
<sequence length="394" mass="46131">MDSLSTCENDKTVSSHSIQRKVILEFIGQIQKEVSFYKTNEKYTNRPDIDSRLQCQRIRKIFDTCIQYIKLASCLPTFLIESQQIAVASIPTLERTSPNVADILSKQEEFNLVLGRYLTAIELDQNCMQLSHIDDSQLSVGVRNIIAILCALKRIAEHKIQTSASLELAKQKVFHHIWSNNDANVRKINAIIREMEENQANILQNTIVKRDEIQQYKLEWEQLEQKSENEFTRVMINSNKTMTELCEIGKCRQLAVNESLRKAQQMFDTLRKNDLCEQNEITINKMNLERKLKDILLLYDREIGKRNDQLKQYKKILDNESATLALWNEKYDKQKQLYDQIQADQEAKELACREELILLFLMNRAARIIQKAYRRILEQKKMKRKGRKGGKGKK</sequence>
<evidence type="ECO:0000256" key="8">
    <source>
        <dbReference type="ARBA" id="ARBA00023212"/>
    </source>
</evidence>
<protein>
    <recommendedName>
        <fullName evidence="4">Dynein regulatory complex protein 10</fullName>
    </recommendedName>
</protein>
<evidence type="ECO:0000256" key="4">
    <source>
        <dbReference type="ARBA" id="ARBA00021752"/>
    </source>
</evidence>
<accession>D1MLL7</accession>
<proteinExistence type="inferred from homology"/>
<dbReference type="AlphaFoldDB" id="D1MLL7"/>
<dbReference type="PANTHER" id="PTHR31598">
    <property type="entry name" value="IQ DOMAIN-CONTAINING PROTEIN D"/>
    <property type="match status" value="1"/>
</dbReference>
<name>D1MLL7_MAYDE</name>
<comment type="subcellular location">
    <subcellularLocation>
        <location evidence="2">Cytoplasm</location>
        <location evidence="2">Cytoskeleton</location>
        <location evidence="2">Flagellum axoneme</location>
    </subcellularLocation>
</comment>
<evidence type="ECO:0000256" key="1">
    <source>
        <dbReference type="ARBA" id="ARBA00003029"/>
    </source>
</evidence>
<keyword evidence="7" id="KW-0969">Cilium</keyword>
<keyword evidence="5" id="KW-0963">Cytoplasm</keyword>
<keyword evidence="9" id="KW-0966">Cell projection</keyword>
<reference evidence="10" key="2">
    <citation type="journal article" date="2010" name="BMC Evol. Biol.">
        <title>Unusual conservation among genes encoding small secreted salivary gland proteins from a gall midge.</title>
        <authorList>
            <person name="Chen M.S."/>
            <person name="Liu X."/>
            <person name="Yang Z."/>
            <person name="Zhao H."/>
            <person name="Shukle R.H."/>
            <person name="Stuart J.J."/>
            <person name="Hulbert S."/>
        </authorList>
    </citation>
    <scope>NUCLEOTIDE SEQUENCE</scope>
</reference>
<keyword evidence="8" id="KW-0206">Cytoskeleton</keyword>
<comment type="similarity">
    <text evidence="3">Belongs to the DRC10 family.</text>
</comment>
<evidence type="ECO:0000256" key="7">
    <source>
        <dbReference type="ARBA" id="ARBA00023069"/>
    </source>
</evidence>
<dbReference type="InterPro" id="IPR042815">
    <property type="entry name" value="DRC10"/>
</dbReference>
<dbReference type="EMBL" id="GU196316">
    <property type="protein sequence ID" value="ACZ26268.1"/>
    <property type="molecule type" value="Genomic_DNA"/>
</dbReference>